<comment type="caution">
    <text evidence="2">The sequence shown here is derived from an EMBL/GenBank/DDBJ whole genome shotgun (WGS) entry which is preliminary data.</text>
</comment>
<evidence type="ECO:0008006" key="4">
    <source>
        <dbReference type="Google" id="ProtNLM"/>
    </source>
</evidence>
<evidence type="ECO:0000256" key="1">
    <source>
        <dbReference type="SAM" id="MobiDB-lite"/>
    </source>
</evidence>
<gene>
    <name evidence="2" type="ORF">GCM10009747_34510</name>
</gene>
<sequence>MSGKSPRGNDSKKQPQLSLKEKRAQKREKAGDGLIKARKR</sequence>
<evidence type="ECO:0000313" key="2">
    <source>
        <dbReference type="EMBL" id="GAA1770385.1"/>
    </source>
</evidence>
<evidence type="ECO:0000313" key="3">
    <source>
        <dbReference type="Proteomes" id="UP001500506"/>
    </source>
</evidence>
<accession>A0ABP4X872</accession>
<feature type="compositionally biased region" description="Basic and acidic residues" evidence="1">
    <location>
        <begin position="7"/>
        <end position="31"/>
    </location>
</feature>
<protein>
    <recommendedName>
        <fullName evidence="4">23S rRNA (Guanosine(2251)-2'-O)-methyltransferase RlmB</fullName>
    </recommendedName>
</protein>
<organism evidence="2 3">
    <name type="scientific">Agromyces humatus</name>
    <dbReference type="NCBI Taxonomy" id="279573"/>
    <lineage>
        <taxon>Bacteria</taxon>
        <taxon>Bacillati</taxon>
        <taxon>Actinomycetota</taxon>
        <taxon>Actinomycetes</taxon>
        <taxon>Micrococcales</taxon>
        <taxon>Microbacteriaceae</taxon>
        <taxon>Agromyces</taxon>
    </lineage>
</organism>
<keyword evidence="3" id="KW-1185">Reference proteome</keyword>
<name>A0ABP4X872_9MICO</name>
<dbReference type="Proteomes" id="UP001500506">
    <property type="component" value="Unassembled WGS sequence"/>
</dbReference>
<proteinExistence type="predicted"/>
<dbReference type="EMBL" id="BAAANH010000008">
    <property type="protein sequence ID" value="GAA1770385.1"/>
    <property type="molecule type" value="Genomic_DNA"/>
</dbReference>
<reference evidence="3" key="1">
    <citation type="journal article" date="2019" name="Int. J. Syst. Evol. Microbiol.">
        <title>The Global Catalogue of Microorganisms (GCM) 10K type strain sequencing project: providing services to taxonomists for standard genome sequencing and annotation.</title>
        <authorList>
            <consortium name="The Broad Institute Genomics Platform"/>
            <consortium name="The Broad Institute Genome Sequencing Center for Infectious Disease"/>
            <person name="Wu L."/>
            <person name="Ma J."/>
        </authorList>
    </citation>
    <scope>NUCLEOTIDE SEQUENCE [LARGE SCALE GENOMIC DNA]</scope>
    <source>
        <strain evidence="3">JCM 14319</strain>
    </source>
</reference>
<feature type="region of interest" description="Disordered" evidence="1">
    <location>
        <begin position="1"/>
        <end position="40"/>
    </location>
</feature>
<dbReference type="RefSeq" id="WP_269756570.1">
    <property type="nucleotide sequence ID" value="NZ_BAAANH010000008.1"/>
</dbReference>